<evidence type="ECO:0000313" key="1">
    <source>
        <dbReference type="EMBL" id="MFC4352133.1"/>
    </source>
</evidence>
<comment type="caution">
    <text evidence="1">The sequence shown here is derived from an EMBL/GenBank/DDBJ whole genome shotgun (WGS) entry which is preliminary data.</text>
</comment>
<keyword evidence="2" id="KW-1185">Reference proteome</keyword>
<dbReference type="RefSeq" id="WP_382422483.1">
    <property type="nucleotide sequence ID" value="NZ_JBHSCW010000006.1"/>
</dbReference>
<dbReference type="EMBL" id="JBHSCW010000006">
    <property type="protein sequence ID" value="MFC4352133.1"/>
    <property type="molecule type" value="Genomic_DNA"/>
</dbReference>
<accession>A0ABV8ULG9</accession>
<sequence length="74" mass="8091">MARADLDSILEEADLSRVEGSVTSRYVHHLDEVLVAAANRVAEVIFSMMTSPQPETLARKRSSSMLESAEQVSA</sequence>
<protein>
    <submittedName>
        <fullName evidence="1">Uncharacterized protein</fullName>
    </submittedName>
</protein>
<proteinExistence type="predicted"/>
<name>A0ABV8ULG9_9PROT</name>
<gene>
    <name evidence="1" type="ORF">ACFOW6_11325</name>
</gene>
<reference evidence="2" key="1">
    <citation type="journal article" date="2019" name="Int. J. Syst. Evol. Microbiol.">
        <title>The Global Catalogue of Microorganisms (GCM) 10K type strain sequencing project: providing services to taxonomists for standard genome sequencing and annotation.</title>
        <authorList>
            <consortium name="The Broad Institute Genomics Platform"/>
            <consortium name="The Broad Institute Genome Sequencing Center for Infectious Disease"/>
            <person name="Wu L."/>
            <person name="Ma J."/>
        </authorList>
    </citation>
    <scope>NUCLEOTIDE SEQUENCE [LARGE SCALE GENOMIC DNA]</scope>
    <source>
        <strain evidence="2">CECT 8472</strain>
    </source>
</reference>
<dbReference type="Proteomes" id="UP001595799">
    <property type="component" value="Unassembled WGS sequence"/>
</dbReference>
<organism evidence="1 2">
    <name type="scientific">Fodinicurvata halophila</name>
    <dbReference type="NCBI Taxonomy" id="1419723"/>
    <lineage>
        <taxon>Bacteria</taxon>
        <taxon>Pseudomonadati</taxon>
        <taxon>Pseudomonadota</taxon>
        <taxon>Alphaproteobacteria</taxon>
        <taxon>Rhodospirillales</taxon>
        <taxon>Rhodovibrionaceae</taxon>
        <taxon>Fodinicurvata</taxon>
    </lineage>
</organism>
<evidence type="ECO:0000313" key="2">
    <source>
        <dbReference type="Proteomes" id="UP001595799"/>
    </source>
</evidence>